<accession>A0AAV3T983</accession>
<evidence type="ECO:0000313" key="4">
    <source>
        <dbReference type="Proteomes" id="UP001500420"/>
    </source>
</evidence>
<gene>
    <name evidence="3" type="ORF">GCM10009020_18690</name>
</gene>
<dbReference type="Pfam" id="PF18545">
    <property type="entry name" value="HalOD1"/>
    <property type="match status" value="1"/>
</dbReference>
<dbReference type="RefSeq" id="WP_343773728.1">
    <property type="nucleotide sequence ID" value="NZ_BAAADV010000003.1"/>
</dbReference>
<dbReference type="Proteomes" id="UP001500420">
    <property type="component" value="Unassembled WGS sequence"/>
</dbReference>
<organism evidence="3 4">
    <name type="scientific">Natronoarchaeum mannanilyticum</name>
    <dbReference type="NCBI Taxonomy" id="926360"/>
    <lineage>
        <taxon>Archaea</taxon>
        <taxon>Methanobacteriati</taxon>
        <taxon>Methanobacteriota</taxon>
        <taxon>Stenosarchaea group</taxon>
        <taxon>Halobacteria</taxon>
        <taxon>Halobacteriales</taxon>
        <taxon>Natronoarchaeaceae</taxon>
    </lineage>
</organism>
<dbReference type="InterPro" id="IPR040624">
    <property type="entry name" value="HalOD1"/>
</dbReference>
<feature type="region of interest" description="Disordered" evidence="1">
    <location>
        <begin position="1"/>
        <end position="28"/>
    </location>
</feature>
<sequence>MSDSDQTTDTHGEEIVDRRLDPDRENPGVQIAEIVAELEGEDPADLTTMYGCIDGVIEHVFSDPPSQEAQLVVEFTYEGYRITIEQDGSVRFVKVG</sequence>
<proteinExistence type="predicted"/>
<evidence type="ECO:0000259" key="2">
    <source>
        <dbReference type="Pfam" id="PF18545"/>
    </source>
</evidence>
<name>A0AAV3T983_9EURY</name>
<evidence type="ECO:0000256" key="1">
    <source>
        <dbReference type="SAM" id="MobiDB-lite"/>
    </source>
</evidence>
<protein>
    <recommendedName>
        <fullName evidence="2">Halobacterial output domain-containing protein</fullName>
    </recommendedName>
</protein>
<dbReference type="AlphaFoldDB" id="A0AAV3T983"/>
<reference evidence="3 4" key="1">
    <citation type="journal article" date="2019" name="Int. J. Syst. Evol. Microbiol.">
        <title>The Global Catalogue of Microorganisms (GCM) 10K type strain sequencing project: providing services to taxonomists for standard genome sequencing and annotation.</title>
        <authorList>
            <consortium name="The Broad Institute Genomics Platform"/>
            <consortium name="The Broad Institute Genome Sequencing Center for Infectious Disease"/>
            <person name="Wu L."/>
            <person name="Ma J."/>
        </authorList>
    </citation>
    <scope>NUCLEOTIDE SEQUENCE [LARGE SCALE GENOMIC DNA]</scope>
    <source>
        <strain evidence="3 4">JCM 16328</strain>
    </source>
</reference>
<feature type="compositionally biased region" description="Basic and acidic residues" evidence="1">
    <location>
        <begin position="8"/>
        <end position="26"/>
    </location>
</feature>
<dbReference type="EMBL" id="BAAADV010000003">
    <property type="protein sequence ID" value="GAA0672287.1"/>
    <property type="molecule type" value="Genomic_DNA"/>
</dbReference>
<evidence type="ECO:0000313" key="3">
    <source>
        <dbReference type="EMBL" id="GAA0672287.1"/>
    </source>
</evidence>
<keyword evidence="4" id="KW-1185">Reference proteome</keyword>
<comment type="caution">
    <text evidence="3">The sequence shown here is derived from an EMBL/GenBank/DDBJ whole genome shotgun (WGS) entry which is preliminary data.</text>
</comment>
<feature type="domain" description="Halobacterial output" evidence="2">
    <location>
        <begin position="24"/>
        <end position="92"/>
    </location>
</feature>